<dbReference type="EMBL" id="DAANLA010000075">
    <property type="protein sequence ID" value="HAD0323736.1"/>
    <property type="molecule type" value="Genomic_DNA"/>
</dbReference>
<protein>
    <submittedName>
        <fullName evidence="1">4-hydroxyphenylacetate catabolism regulatory protein HpaA</fullName>
    </submittedName>
</protein>
<proteinExistence type="predicted"/>
<gene>
    <name evidence="1" type="ORF">G0M36_24130</name>
</gene>
<reference evidence="1" key="2">
    <citation type="submission" date="2019-08" db="EMBL/GenBank/DDBJ databases">
        <authorList>
            <consortium name="NCBI Pathogen Detection Project"/>
        </authorList>
    </citation>
    <scope>NUCLEOTIDE SEQUENCE</scope>
    <source>
        <strain evidence="1">Tha2</strain>
    </source>
</reference>
<reference evidence="1" key="1">
    <citation type="journal article" date="2018" name="Genome Biol.">
        <title>SKESA: strategic k-mer extension for scrupulous assemblies.</title>
        <authorList>
            <person name="Souvorov A."/>
            <person name="Agarwala R."/>
            <person name="Lipman D.J."/>
        </authorList>
    </citation>
    <scope>NUCLEOTIDE SEQUENCE</scope>
    <source>
        <strain evidence="1">Tha2</strain>
    </source>
</reference>
<organism evidence="1">
    <name type="scientific">Salmonella typhimurium</name>
    <dbReference type="NCBI Taxonomy" id="90371"/>
    <lineage>
        <taxon>Bacteria</taxon>
        <taxon>Pseudomonadati</taxon>
        <taxon>Pseudomonadota</taxon>
        <taxon>Gammaproteobacteria</taxon>
        <taxon>Enterobacterales</taxon>
        <taxon>Enterobacteriaceae</taxon>
        <taxon>Salmonella</taxon>
    </lineage>
</organism>
<dbReference type="AlphaFoldDB" id="A0A708DPV1"/>
<accession>A0A708DPV1</accession>
<name>A0A708DPV1_SALTM</name>
<evidence type="ECO:0000313" key="1">
    <source>
        <dbReference type="EMBL" id="HAD0323736.1"/>
    </source>
</evidence>
<sequence length="62" mass="7360">MCQRAIANIDISKEYDESMGSNDVHYQSFARMADFFGRDMQAHRHDQFFQMHFLDTGQIELQ</sequence>
<comment type="caution">
    <text evidence="1">The sequence shown here is derived from an EMBL/GenBank/DDBJ whole genome shotgun (WGS) entry which is preliminary data.</text>
</comment>
<feature type="non-terminal residue" evidence="1">
    <location>
        <position position="62"/>
    </location>
</feature>